<dbReference type="EMBL" id="FQXQ01000001">
    <property type="protein sequence ID" value="SHH33812.1"/>
    <property type="molecule type" value="Genomic_DNA"/>
</dbReference>
<gene>
    <name evidence="3" type="ORF">SAMN05444281_0139</name>
</gene>
<evidence type="ECO:0000313" key="3">
    <source>
        <dbReference type="EMBL" id="SHH33812.1"/>
    </source>
</evidence>
<proteinExistence type="inferred from homology"/>
<dbReference type="OrthoDB" id="1325232at2"/>
<dbReference type="Pfam" id="PF01446">
    <property type="entry name" value="Rep_1"/>
    <property type="match status" value="1"/>
</dbReference>
<evidence type="ECO:0000256" key="1">
    <source>
        <dbReference type="ARBA" id="ARBA00008909"/>
    </source>
</evidence>
<dbReference type="InterPro" id="IPR000989">
    <property type="entry name" value="Rep"/>
</dbReference>
<dbReference type="Proteomes" id="UP000184109">
    <property type="component" value="Unassembled WGS sequence"/>
</dbReference>
<evidence type="ECO:0000256" key="2">
    <source>
        <dbReference type="ARBA" id="ARBA00022705"/>
    </source>
</evidence>
<dbReference type="STRING" id="1195760.SAMN05444281_0139"/>
<organism evidence="3 4">
    <name type="scientific">Wenyingzhuangia marina</name>
    <dbReference type="NCBI Taxonomy" id="1195760"/>
    <lineage>
        <taxon>Bacteria</taxon>
        <taxon>Pseudomonadati</taxon>
        <taxon>Bacteroidota</taxon>
        <taxon>Flavobacteriia</taxon>
        <taxon>Flavobacteriales</taxon>
        <taxon>Flavobacteriaceae</taxon>
        <taxon>Wenyingzhuangia</taxon>
    </lineage>
</organism>
<dbReference type="RefSeq" id="WP_073117758.1">
    <property type="nucleotide sequence ID" value="NZ_BMEN01000005.1"/>
</dbReference>
<keyword evidence="2" id="KW-0235">DNA replication</keyword>
<dbReference type="AlphaFoldDB" id="A0A1M5S5A5"/>
<sequence>MILSLIDITKAKGESERAQAYWNAYHCQSKIISSDNKLYGNYCKNRFCTVCCAIRKAEIINKYYPVLKEWEKPYFVTLTTKAVKAKNLNKWIFGMNRAFNIIKNRCKKRYQRGTGIQLIGVKSLECNFNPQRKTYNPHFHIIVPNKVIADLLKKEWMLQWNQTGVIYTSPKAQHIREVENLERDLIETIKYGSKIFTEADLKKKGKKATTPLIYALALDNILCAMKGKRIFERFGFNLPKTSKKKPIKQLVINYEEFIFTSDATDWISTTTGKLLTGYTQTSQLNHLLNECINTETY</sequence>
<reference evidence="4" key="1">
    <citation type="submission" date="2016-11" db="EMBL/GenBank/DDBJ databases">
        <authorList>
            <person name="Varghese N."/>
            <person name="Submissions S."/>
        </authorList>
    </citation>
    <scope>NUCLEOTIDE SEQUENCE [LARGE SCALE GENOMIC DNA]</scope>
    <source>
        <strain evidence="4">DSM 100572</strain>
    </source>
</reference>
<evidence type="ECO:0000313" key="4">
    <source>
        <dbReference type="Proteomes" id="UP000184109"/>
    </source>
</evidence>
<dbReference type="GO" id="GO:0006260">
    <property type="term" value="P:DNA replication"/>
    <property type="evidence" value="ECO:0007669"/>
    <property type="project" value="UniProtKB-KW"/>
</dbReference>
<name>A0A1M5S5A5_9FLAO</name>
<comment type="similarity">
    <text evidence="1">Belongs to the Gram-positive plasmids replication protein type 1 family.</text>
</comment>
<protein>
    <submittedName>
        <fullName evidence="3">Uncharacterized protein</fullName>
    </submittedName>
</protein>
<dbReference type="GO" id="GO:0003677">
    <property type="term" value="F:DNA binding"/>
    <property type="evidence" value="ECO:0007669"/>
    <property type="project" value="InterPro"/>
</dbReference>
<accession>A0A1M5S5A5</accession>
<keyword evidence="4" id="KW-1185">Reference proteome</keyword>